<accession>A0A930XUV8</accession>
<proteinExistence type="predicted"/>
<reference evidence="1" key="1">
    <citation type="submission" date="2020-11" db="EMBL/GenBank/DDBJ databases">
        <title>Genome of Flavobacterium soyangense.</title>
        <authorList>
            <person name="Liu Q."/>
            <person name="Xin Y.-H."/>
        </authorList>
    </citation>
    <scope>NUCLEOTIDE SEQUENCE</scope>
    <source>
        <strain evidence="1">CGMCC 1.13493</strain>
    </source>
</reference>
<protein>
    <submittedName>
        <fullName evidence="1">Uncharacterized protein</fullName>
    </submittedName>
</protein>
<dbReference type="AlphaFoldDB" id="A0A930XUV8"/>
<sequence length="302" mass="35195">MKNTQLEKYQIDFVKIKVNIDSSTTIRKDRLVEHPALRNQYSLNPILGDYVKNFSLYFCNDNSVVIKSSIPYFLYGHNYKEIREGQLSKFAEIIEGLLGIDVTKGVVKEFEFGGYEKIEIRSDSYLKSIFGMCGFQLEKSTSFMKMYGNQSSAIHYKVYDAIANAKVKKTFEVAKFPKSTVIKHEIKFLNPKKYFGEDILFFDLSNNFHFGKNIMDCLHNLLHDFKGKIIFKNEIIYKPIKDDLINILYATVKNLEKKNSIMVYEELMDLINTLGLTASQKSKRKKSIELLEEAYNREFNIF</sequence>
<keyword evidence="2" id="KW-1185">Reference proteome</keyword>
<dbReference type="RefSeq" id="WP_194310699.1">
    <property type="nucleotide sequence ID" value="NZ_JADHEC010000003.1"/>
</dbReference>
<dbReference type="Proteomes" id="UP000646211">
    <property type="component" value="Unassembled WGS sequence"/>
</dbReference>
<dbReference type="EMBL" id="JADHEC010000003">
    <property type="protein sequence ID" value="MBF2707432.1"/>
    <property type="molecule type" value="Genomic_DNA"/>
</dbReference>
<evidence type="ECO:0000313" key="2">
    <source>
        <dbReference type="Proteomes" id="UP000646211"/>
    </source>
</evidence>
<name>A0A930XUV8_9FLAO</name>
<gene>
    <name evidence="1" type="ORF">IR213_02315</name>
</gene>
<comment type="caution">
    <text evidence="1">The sequence shown here is derived from an EMBL/GenBank/DDBJ whole genome shotgun (WGS) entry which is preliminary data.</text>
</comment>
<evidence type="ECO:0000313" key="1">
    <source>
        <dbReference type="EMBL" id="MBF2707432.1"/>
    </source>
</evidence>
<organism evidence="1 2">
    <name type="scientific">Flavobacterium soyangense</name>
    <dbReference type="NCBI Taxonomy" id="2023265"/>
    <lineage>
        <taxon>Bacteria</taxon>
        <taxon>Pseudomonadati</taxon>
        <taxon>Bacteroidota</taxon>
        <taxon>Flavobacteriia</taxon>
        <taxon>Flavobacteriales</taxon>
        <taxon>Flavobacteriaceae</taxon>
        <taxon>Flavobacterium</taxon>
    </lineage>
</organism>